<reference evidence="2" key="1">
    <citation type="submission" date="2023-10" db="EMBL/GenBank/DDBJ databases">
        <authorList>
            <person name="Chen Y."/>
            <person name="Shah S."/>
            <person name="Dougan E. K."/>
            <person name="Thang M."/>
            <person name="Chan C."/>
        </authorList>
    </citation>
    <scope>NUCLEOTIDE SEQUENCE [LARGE SCALE GENOMIC DNA]</scope>
</reference>
<comment type="caution">
    <text evidence="2">The sequence shown here is derived from an EMBL/GenBank/DDBJ whole genome shotgun (WGS) entry which is preliminary data.</text>
</comment>
<evidence type="ECO:0000313" key="2">
    <source>
        <dbReference type="EMBL" id="CAK0800178.1"/>
    </source>
</evidence>
<feature type="region of interest" description="Disordered" evidence="1">
    <location>
        <begin position="1"/>
        <end position="34"/>
    </location>
</feature>
<accession>A0ABN9Q3Z5</accession>
<gene>
    <name evidence="2" type="ORF">PCOR1329_LOCUS8397</name>
</gene>
<dbReference type="Proteomes" id="UP001189429">
    <property type="component" value="Unassembled WGS sequence"/>
</dbReference>
<dbReference type="EMBL" id="CAUYUJ010002305">
    <property type="protein sequence ID" value="CAK0800178.1"/>
    <property type="molecule type" value="Genomic_DNA"/>
</dbReference>
<feature type="compositionally biased region" description="Gly residues" evidence="1">
    <location>
        <begin position="145"/>
        <end position="154"/>
    </location>
</feature>
<protein>
    <submittedName>
        <fullName evidence="2">Uncharacterized protein</fullName>
    </submittedName>
</protein>
<sequence length="154" mass="15734">MAMASPWGCCRASQTVRAHSSTGPRGRLKPANPPLRTGNLVLRAAAAASATCYSGGPTTRGGGRSVVGTNPGGATRQAKGLPTAAVLLKGPLSHRSPRRAGSSSQARECPGSLRPRQQGVNPVDQAERATGNDPTARLASRPPTRGGGAARLWH</sequence>
<evidence type="ECO:0000313" key="3">
    <source>
        <dbReference type="Proteomes" id="UP001189429"/>
    </source>
</evidence>
<feature type="region of interest" description="Disordered" evidence="1">
    <location>
        <begin position="53"/>
        <end position="154"/>
    </location>
</feature>
<feature type="compositionally biased region" description="Polar residues" evidence="1">
    <location>
        <begin position="12"/>
        <end position="23"/>
    </location>
</feature>
<name>A0ABN9Q3Z5_9DINO</name>
<keyword evidence="3" id="KW-1185">Reference proteome</keyword>
<evidence type="ECO:0000256" key="1">
    <source>
        <dbReference type="SAM" id="MobiDB-lite"/>
    </source>
</evidence>
<organism evidence="2 3">
    <name type="scientific">Prorocentrum cordatum</name>
    <dbReference type="NCBI Taxonomy" id="2364126"/>
    <lineage>
        <taxon>Eukaryota</taxon>
        <taxon>Sar</taxon>
        <taxon>Alveolata</taxon>
        <taxon>Dinophyceae</taxon>
        <taxon>Prorocentrales</taxon>
        <taxon>Prorocentraceae</taxon>
        <taxon>Prorocentrum</taxon>
    </lineage>
</organism>
<proteinExistence type="predicted"/>